<keyword evidence="2" id="KW-1185">Reference proteome</keyword>
<dbReference type="Proteomes" id="UP000814128">
    <property type="component" value="Unassembled WGS sequence"/>
</dbReference>
<evidence type="ECO:0000313" key="2">
    <source>
        <dbReference type="Proteomes" id="UP000814128"/>
    </source>
</evidence>
<sequence>MRFLQVLGAALAQAAIAYVVPQGSPGFYHGNSSSSVTFDAHTLFLDNKRLVVFSGEMHPWRSPSGVPTWRDVFQKLKASSHPWFNAVSVYHRWGSSEGKQGELDFEQWRNHSMVYQTAKEVGILVISRPGPYINAETSAGGYPGWTTSLNATTRLNDTLWTEAWQPYIEASARFIAPFQYPDGPVVVVQAENEYGPSSPQNPGRSEYMQTIEDTLRSNGVDRVPLQVCLPHVNSALLTRLGAVDLYTWDAYPGRYDCSHPDAWHEVITNYSAWHQHDDPDLVWATGEFQGGSLDPWGGAGYDGCYLLLNEQFANVFYKNNYASQVMYQNLYMVYGGTNWGNLATTGVYTSYDYGAAIREDRTLTPKYSELKLQALFLHASLDFQVATALSAGIIGNVYVTVMEAESGAGFYVVRQMMNNITTSTDFTLTVNTTNGSFTIPQLGGIITLAGRESKILVTNYSFGTSNLEYSTAEVMTWFTLDDTDHIVLYAPEGQYVEVALASAAGTVDILGTPLNQTVLDGSLVVSGSLSGISRVSVNNTTLFIVDKVTAYSFWNPRLLRSTDASIYDLAPDVPSVLIVGPYLVRNATIEDGTLVLFGDINTTTTLRILAPSDVSQFKWNDKEVRLELDELGFLSGSLPFDIEAPHLPRLGHTTWLCVDSLPEIRPDFDDSEWVTANETVARRPEQMWYGKYVTFADEYGFHQGNSLYRGHFQGNTARGVNISMQGYAPLLLVPHDLTFSSCVVFPRGIRGYSLLDDDDFETWKIQGNLGGEDFPDKVRGPLNEGGLWVERIGAHLPGFFTAGWNSSAIEATCSPYVGLDGPGIVAYRTSFTLDLPTNIDVPLALNFTRTPTSHYLSMIYINGWQFGRFNSLIGPQTLFPLPQGILNHNGENELLITLWALSTMGAAIEGLELVATSLVSTSKEGFTHGVTTSPTFQEVRG</sequence>
<comment type="caution">
    <text evidence="1">The sequence shown here is derived from an EMBL/GenBank/DDBJ whole genome shotgun (WGS) entry which is preliminary data.</text>
</comment>
<name>A0ACB8Q767_9AGAM</name>
<reference evidence="1" key="2">
    <citation type="journal article" date="2022" name="New Phytol.">
        <title>Evolutionary transition to the ectomycorrhizal habit in the genomes of a hyperdiverse lineage of mushroom-forming fungi.</title>
        <authorList>
            <person name="Looney B."/>
            <person name="Miyauchi S."/>
            <person name="Morin E."/>
            <person name="Drula E."/>
            <person name="Courty P.E."/>
            <person name="Kohler A."/>
            <person name="Kuo A."/>
            <person name="LaButti K."/>
            <person name="Pangilinan J."/>
            <person name="Lipzen A."/>
            <person name="Riley R."/>
            <person name="Andreopoulos W."/>
            <person name="He G."/>
            <person name="Johnson J."/>
            <person name="Nolan M."/>
            <person name="Tritt A."/>
            <person name="Barry K.W."/>
            <person name="Grigoriev I.V."/>
            <person name="Nagy L.G."/>
            <person name="Hibbett D."/>
            <person name="Henrissat B."/>
            <person name="Matheny P.B."/>
            <person name="Labbe J."/>
            <person name="Martin F.M."/>
        </authorList>
    </citation>
    <scope>NUCLEOTIDE SEQUENCE</scope>
    <source>
        <strain evidence="1">EC-137</strain>
    </source>
</reference>
<accession>A0ACB8Q767</accession>
<reference evidence="1" key="1">
    <citation type="submission" date="2021-02" db="EMBL/GenBank/DDBJ databases">
        <authorList>
            <consortium name="DOE Joint Genome Institute"/>
            <person name="Ahrendt S."/>
            <person name="Looney B.P."/>
            <person name="Miyauchi S."/>
            <person name="Morin E."/>
            <person name="Drula E."/>
            <person name="Courty P.E."/>
            <person name="Chicoki N."/>
            <person name="Fauchery L."/>
            <person name="Kohler A."/>
            <person name="Kuo A."/>
            <person name="Labutti K."/>
            <person name="Pangilinan J."/>
            <person name="Lipzen A."/>
            <person name="Riley R."/>
            <person name="Andreopoulos W."/>
            <person name="He G."/>
            <person name="Johnson J."/>
            <person name="Barry K.W."/>
            <person name="Grigoriev I.V."/>
            <person name="Nagy L."/>
            <person name="Hibbett D."/>
            <person name="Henrissat B."/>
            <person name="Matheny P.B."/>
            <person name="Labbe J."/>
            <person name="Martin F."/>
        </authorList>
    </citation>
    <scope>NUCLEOTIDE SEQUENCE</scope>
    <source>
        <strain evidence="1">EC-137</strain>
    </source>
</reference>
<evidence type="ECO:0000313" key="1">
    <source>
        <dbReference type="EMBL" id="KAI0027626.1"/>
    </source>
</evidence>
<proteinExistence type="predicted"/>
<organism evidence="1 2">
    <name type="scientific">Vararia minispora EC-137</name>
    <dbReference type="NCBI Taxonomy" id="1314806"/>
    <lineage>
        <taxon>Eukaryota</taxon>
        <taxon>Fungi</taxon>
        <taxon>Dikarya</taxon>
        <taxon>Basidiomycota</taxon>
        <taxon>Agaricomycotina</taxon>
        <taxon>Agaricomycetes</taxon>
        <taxon>Russulales</taxon>
        <taxon>Lachnocladiaceae</taxon>
        <taxon>Vararia</taxon>
    </lineage>
</organism>
<dbReference type="EMBL" id="MU273867">
    <property type="protein sequence ID" value="KAI0027626.1"/>
    <property type="molecule type" value="Genomic_DNA"/>
</dbReference>
<keyword evidence="1" id="KW-0378">Hydrolase</keyword>
<gene>
    <name evidence="1" type="ORF">K488DRAFT_90643</name>
</gene>
<protein>
    <submittedName>
        <fullName evidence="1">Glycoside hydrolase superfamily</fullName>
    </submittedName>
</protein>